<dbReference type="InterPro" id="IPR029069">
    <property type="entry name" value="HotDog_dom_sf"/>
</dbReference>
<evidence type="ECO:0000313" key="2">
    <source>
        <dbReference type="Proteomes" id="UP000326950"/>
    </source>
</evidence>
<dbReference type="Proteomes" id="UP000326950">
    <property type="component" value="Unassembled WGS sequence"/>
</dbReference>
<dbReference type="OrthoDB" id="506431at2759"/>
<accession>A0A5N6UAN3</accession>
<organism evidence="1 2">
    <name type="scientific">Aspergillus tamarii</name>
    <dbReference type="NCBI Taxonomy" id="41984"/>
    <lineage>
        <taxon>Eukaryota</taxon>
        <taxon>Fungi</taxon>
        <taxon>Dikarya</taxon>
        <taxon>Ascomycota</taxon>
        <taxon>Pezizomycotina</taxon>
        <taxon>Eurotiomycetes</taxon>
        <taxon>Eurotiomycetidae</taxon>
        <taxon>Eurotiales</taxon>
        <taxon>Aspergillaceae</taxon>
        <taxon>Aspergillus</taxon>
        <taxon>Aspergillus subgen. Circumdati</taxon>
    </lineage>
</organism>
<keyword evidence="2" id="KW-1185">Reference proteome</keyword>
<evidence type="ECO:0008006" key="3">
    <source>
        <dbReference type="Google" id="ProtNLM"/>
    </source>
</evidence>
<proteinExistence type="predicted"/>
<dbReference type="CDD" id="cd03440">
    <property type="entry name" value="hot_dog"/>
    <property type="match status" value="1"/>
</dbReference>
<evidence type="ECO:0000313" key="1">
    <source>
        <dbReference type="EMBL" id="KAE8155647.1"/>
    </source>
</evidence>
<dbReference type="Gene3D" id="3.10.129.10">
    <property type="entry name" value="Hotdog Thioesterase"/>
    <property type="match status" value="1"/>
</dbReference>
<dbReference type="EMBL" id="ML738818">
    <property type="protein sequence ID" value="KAE8155647.1"/>
    <property type="molecule type" value="Genomic_DNA"/>
</dbReference>
<sequence length="183" mass="20480">MQPKMIAETTRTMTQVLSPMVRGYRQQTQLCHASVVGSGVKETHHGCLPAAPVAPTQELLNTLLHGYRPTFRRHPLGWEADALLELGARQQMCYYDGKLFGGYLTLLLDRILADCCQPAVTAYLHTSFVHSVPPDVPIRLRAWPEKVDRRKIYLVGSIQIPGSTAGEMVEAIRAHALFVRPRH</sequence>
<name>A0A5N6UAN3_ASPTM</name>
<dbReference type="SUPFAM" id="SSF54637">
    <property type="entry name" value="Thioesterase/thiol ester dehydrase-isomerase"/>
    <property type="match status" value="1"/>
</dbReference>
<protein>
    <recommendedName>
        <fullName evidence="3">HotDog domain-containing protein</fullName>
    </recommendedName>
</protein>
<gene>
    <name evidence="1" type="ORF">BDV40DRAFT_283210</name>
</gene>
<dbReference type="AlphaFoldDB" id="A0A5N6UAN3"/>
<reference evidence="1 2" key="1">
    <citation type="submission" date="2019-04" db="EMBL/GenBank/DDBJ databases">
        <title>Friends and foes A comparative genomics study of 23 Aspergillus species from section Flavi.</title>
        <authorList>
            <consortium name="DOE Joint Genome Institute"/>
            <person name="Kjaerbolling I."/>
            <person name="Vesth T."/>
            <person name="Frisvad J.C."/>
            <person name="Nybo J.L."/>
            <person name="Theobald S."/>
            <person name="Kildgaard S."/>
            <person name="Isbrandt T."/>
            <person name="Kuo A."/>
            <person name="Sato A."/>
            <person name="Lyhne E.K."/>
            <person name="Kogle M.E."/>
            <person name="Wiebenga A."/>
            <person name="Kun R.S."/>
            <person name="Lubbers R.J."/>
            <person name="Makela M.R."/>
            <person name="Barry K."/>
            <person name="Chovatia M."/>
            <person name="Clum A."/>
            <person name="Daum C."/>
            <person name="Haridas S."/>
            <person name="He G."/>
            <person name="LaButti K."/>
            <person name="Lipzen A."/>
            <person name="Mondo S."/>
            <person name="Riley R."/>
            <person name="Salamov A."/>
            <person name="Simmons B.A."/>
            <person name="Magnuson J.K."/>
            <person name="Henrissat B."/>
            <person name="Mortensen U.H."/>
            <person name="Larsen T.O."/>
            <person name="Devries R.P."/>
            <person name="Grigoriev I.V."/>
            <person name="Machida M."/>
            <person name="Baker S.E."/>
            <person name="Andersen M.R."/>
        </authorList>
    </citation>
    <scope>NUCLEOTIDE SEQUENCE [LARGE SCALE GENOMIC DNA]</scope>
    <source>
        <strain evidence="1 2">CBS 117626</strain>
    </source>
</reference>